<evidence type="ECO:0000256" key="10">
    <source>
        <dbReference type="ARBA" id="ARBA00034808"/>
    </source>
</evidence>
<feature type="compositionally biased region" description="Low complexity" evidence="13">
    <location>
        <begin position="526"/>
        <end position="560"/>
    </location>
</feature>
<dbReference type="InterPro" id="IPR014001">
    <property type="entry name" value="Helicase_ATP-bd"/>
</dbReference>
<dbReference type="SMART" id="SM00487">
    <property type="entry name" value="DEXDc"/>
    <property type="match status" value="1"/>
</dbReference>
<reference evidence="16 17" key="1">
    <citation type="submission" date="2020-08" db="EMBL/GenBank/DDBJ databases">
        <title>Genomic Encyclopedia of Type Strains, Phase III (KMG-III): the genomes of soil and plant-associated and newly described type strains.</title>
        <authorList>
            <person name="Whitman W."/>
        </authorList>
    </citation>
    <scope>NUCLEOTIDE SEQUENCE [LARGE SCALE GENOMIC DNA]</scope>
    <source>
        <strain evidence="16 17">CECT 7247</strain>
    </source>
</reference>
<organism evidence="16 17">
    <name type="scientific">Roseateles terrae</name>
    <dbReference type="NCBI Taxonomy" id="431060"/>
    <lineage>
        <taxon>Bacteria</taxon>
        <taxon>Pseudomonadati</taxon>
        <taxon>Pseudomonadota</taxon>
        <taxon>Betaproteobacteria</taxon>
        <taxon>Burkholderiales</taxon>
        <taxon>Sphaerotilaceae</taxon>
        <taxon>Roseateles</taxon>
    </lineage>
</organism>
<evidence type="ECO:0000256" key="8">
    <source>
        <dbReference type="ARBA" id="ARBA00023235"/>
    </source>
</evidence>
<dbReference type="InterPro" id="IPR032284">
    <property type="entry name" value="RecQ_Zn-bd"/>
</dbReference>
<feature type="compositionally biased region" description="Low complexity" evidence="13">
    <location>
        <begin position="568"/>
        <end position="594"/>
    </location>
</feature>
<evidence type="ECO:0000256" key="11">
    <source>
        <dbReference type="ARBA" id="ARBA00044535"/>
    </source>
</evidence>
<keyword evidence="4 16" id="KW-0378">Hydrolase</keyword>
<evidence type="ECO:0000256" key="9">
    <source>
        <dbReference type="ARBA" id="ARBA00034617"/>
    </source>
</evidence>
<evidence type="ECO:0000256" key="3">
    <source>
        <dbReference type="ARBA" id="ARBA00022741"/>
    </source>
</evidence>
<evidence type="ECO:0000313" key="17">
    <source>
        <dbReference type="Proteomes" id="UP000574369"/>
    </source>
</evidence>
<dbReference type="RefSeq" id="WP_088449083.1">
    <property type="nucleotide sequence ID" value="NZ_JACHXO010000001.1"/>
</dbReference>
<dbReference type="Gene3D" id="1.10.10.10">
    <property type="entry name" value="Winged helix-like DNA-binding domain superfamily/Winged helix DNA-binding domain"/>
    <property type="match status" value="1"/>
</dbReference>
<name>A0ABR6GMH4_9BURK</name>
<dbReference type="PANTHER" id="PTHR13710">
    <property type="entry name" value="DNA HELICASE RECQ FAMILY MEMBER"/>
    <property type="match status" value="1"/>
</dbReference>
<evidence type="ECO:0000313" key="16">
    <source>
        <dbReference type="EMBL" id="MBB3193308.1"/>
    </source>
</evidence>
<dbReference type="InterPro" id="IPR001650">
    <property type="entry name" value="Helicase_C-like"/>
</dbReference>
<dbReference type="InterPro" id="IPR027417">
    <property type="entry name" value="P-loop_NTPase"/>
</dbReference>
<keyword evidence="8" id="KW-0413">Isomerase</keyword>
<dbReference type="Gene3D" id="3.40.50.300">
    <property type="entry name" value="P-loop containing nucleotide triphosphate hydrolases"/>
    <property type="match status" value="2"/>
</dbReference>
<evidence type="ECO:0000259" key="15">
    <source>
        <dbReference type="PROSITE" id="PS51194"/>
    </source>
</evidence>
<feature type="domain" description="Helicase C-terminal" evidence="15">
    <location>
        <begin position="237"/>
        <end position="382"/>
    </location>
</feature>
<keyword evidence="5 16" id="KW-0347">Helicase</keyword>
<dbReference type="GO" id="GO:0016787">
    <property type="term" value="F:hydrolase activity"/>
    <property type="evidence" value="ECO:0007669"/>
    <property type="project" value="UniProtKB-KW"/>
</dbReference>
<feature type="region of interest" description="Disordered" evidence="13">
    <location>
        <begin position="523"/>
        <end position="598"/>
    </location>
</feature>
<evidence type="ECO:0000256" key="4">
    <source>
        <dbReference type="ARBA" id="ARBA00022801"/>
    </source>
</evidence>
<feature type="domain" description="Helicase ATP-binding" evidence="14">
    <location>
        <begin position="44"/>
        <end position="213"/>
    </location>
</feature>
<dbReference type="PROSITE" id="PS51194">
    <property type="entry name" value="HELICASE_CTER"/>
    <property type="match status" value="1"/>
</dbReference>
<comment type="catalytic activity">
    <reaction evidence="9">
        <text>Couples ATP hydrolysis with the unwinding of duplex DNA by translocating in the 3'-5' direction.</text>
        <dbReference type="EC" id="5.6.2.4"/>
    </reaction>
</comment>
<evidence type="ECO:0000256" key="5">
    <source>
        <dbReference type="ARBA" id="ARBA00022806"/>
    </source>
</evidence>
<dbReference type="SMART" id="SM00490">
    <property type="entry name" value="HELICc"/>
    <property type="match status" value="1"/>
</dbReference>
<protein>
    <recommendedName>
        <fullName evidence="11">ATP-dependent DNA helicase RecQ</fullName>
        <ecNumber evidence="10">5.6.2.4</ecNumber>
    </recommendedName>
    <alternativeName>
        <fullName evidence="12">DNA 3'-5' helicase RecQ</fullName>
    </alternativeName>
</protein>
<proteinExistence type="inferred from homology"/>
<evidence type="ECO:0000256" key="12">
    <source>
        <dbReference type="ARBA" id="ARBA00044550"/>
    </source>
</evidence>
<evidence type="ECO:0000256" key="2">
    <source>
        <dbReference type="ARBA" id="ARBA00022723"/>
    </source>
</evidence>
<dbReference type="Pfam" id="PF16124">
    <property type="entry name" value="RecQ_Zn_bind"/>
    <property type="match status" value="1"/>
</dbReference>
<gene>
    <name evidence="16" type="ORF">FHS28_000673</name>
</gene>
<evidence type="ECO:0000256" key="7">
    <source>
        <dbReference type="ARBA" id="ARBA00023125"/>
    </source>
</evidence>
<sequence>MATHASRASRASARPQSLPSARQLQQQLRRFGLQGWRPGQEEVVDRVLRGLNTLSVMPTGAGKSLCFQLPASLMANRTLVVSPLIALMQDQCERLNALGVPAVQLHSNLDAATLRQQNEAALDGSAKVVLVTPERLSDDEWLTALAESGPTDLLVVDEAHCISEWGHDFRPAFLKIGEAVQRLGKPTVLALTATASDEVMADIAEQLRIPRSGCLAASSFRENLRYRVEPLADEEDKRQRLLQRVAERQGPSIVYTATVKAAEAAHQALRDAGHDAVLYHGRLRAAQRQEAQEAFMSGQSPVMVATNAFGLGIDKADIRQVVHYQLPAGLDVYYQESGRAGRDGQPADCTLLFVHSDKAVQQFFLNGRYPRPEDATSLQEALRTAPPLPDEGPAAWTLDALHERLQRPLNKLKVLTGLLEREGWLDRDEHGGLRLVDPPPGDSNELAETLHRYEEKEEQDRKRLEQMVFYAQTGLCRWQVLLEAFGEGQDFQRCHGCDNCLRMDSHQQELRLREAVAEAAEEVDQETAAAGRAASSVVSGSNVTPIQPNQSSQPNSSRQPGAGEAQKAAPAPSSGSAPSGSSAPSAPSTPSAPALHPGDIVRVPRYGIGEVVTASAESVTVAFGREKRNFLPSFVRKAKMPKPRKAA</sequence>
<dbReference type="PROSITE" id="PS51192">
    <property type="entry name" value="HELICASE_ATP_BIND_1"/>
    <property type="match status" value="1"/>
</dbReference>
<feature type="region of interest" description="Disordered" evidence="13">
    <location>
        <begin position="1"/>
        <end position="21"/>
    </location>
</feature>
<evidence type="ECO:0000256" key="1">
    <source>
        <dbReference type="ARBA" id="ARBA00005446"/>
    </source>
</evidence>
<dbReference type="PANTHER" id="PTHR13710:SF105">
    <property type="entry name" value="ATP-DEPENDENT DNA HELICASE Q1"/>
    <property type="match status" value="1"/>
</dbReference>
<comment type="similarity">
    <text evidence="1">Belongs to the helicase family. RecQ subfamily.</text>
</comment>
<keyword evidence="17" id="KW-1185">Reference proteome</keyword>
<dbReference type="SUPFAM" id="SSF52540">
    <property type="entry name" value="P-loop containing nucleoside triphosphate hydrolases"/>
    <property type="match status" value="1"/>
</dbReference>
<keyword evidence="7" id="KW-0238">DNA-binding</keyword>
<evidence type="ECO:0000256" key="13">
    <source>
        <dbReference type="SAM" id="MobiDB-lite"/>
    </source>
</evidence>
<dbReference type="InterPro" id="IPR036388">
    <property type="entry name" value="WH-like_DNA-bd_sf"/>
</dbReference>
<dbReference type="GO" id="GO:0003678">
    <property type="term" value="F:DNA helicase activity"/>
    <property type="evidence" value="ECO:0007669"/>
    <property type="project" value="UniProtKB-EC"/>
</dbReference>
<keyword evidence="2" id="KW-0479">Metal-binding</keyword>
<dbReference type="EMBL" id="JACHXO010000001">
    <property type="protein sequence ID" value="MBB3193308.1"/>
    <property type="molecule type" value="Genomic_DNA"/>
</dbReference>
<dbReference type="Pfam" id="PF00270">
    <property type="entry name" value="DEAD"/>
    <property type="match status" value="1"/>
</dbReference>
<dbReference type="InterPro" id="IPR004589">
    <property type="entry name" value="DNA_helicase_ATP-dep_RecQ"/>
</dbReference>
<dbReference type="CDD" id="cd17920">
    <property type="entry name" value="DEXHc_RecQ"/>
    <property type="match status" value="1"/>
</dbReference>
<dbReference type="EC" id="5.6.2.4" evidence="10"/>
<keyword evidence="6" id="KW-0067">ATP-binding</keyword>
<keyword evidence="3" id="KW-0547">Nucleotide-binding</keyword>
<dbReference type="Proteomes" id="UP000574369">
    <property type="component" value="Unassembled WGS sequence"/>
</dbReference>
<evidence type="ECO:0000259" key="14">
    <source>
        <dbReference type="PROSITE" id="PS51192"/>
    </source>
</evidence>
<comment type="caution">
    <text evidence="16">The sequence shown here is derived from an EMBL/GenBank/DDBJ whole genome shotgun (WGS) entry which is preliminary data.</text>
</comment>
<dbReference type="Pfam" id="PF00271">
    <property type="entry name" value="Helicase_C"/>
    <property type="match status" value="1"/>
</dbReference>
<accession>A0ABR6GMH4</accession>
<dbReference type="NCBIfam" id="TIGR00614">
    <property type="entry name" value="recQ_fam"/>
    <property type="match status" value="1"/>
</dbReference>
<dbReference type="InterPro" id="IPR011545">
    <property type="entry name" value="DEAD/DEAH_box_helicase_dom"/>
</dbReference>
<evidence type="ECO:0000256" key="6">
    <source>
        <dbReference type="ARBA" id="ARBA00022840"/>
    </source>
</evidence>